<dbReference type="AlphaFoldDB" id="A0A8T2ILN9"/>
<comment type="caution">
    <text evidence="2">The sequence shown here is derived from an EMBL/GenBank/DDBJ whole genome shotgun (WGS) entry which is preliminary data.</text>
</comment>
<evidence type="ECO:0000313" key="3">
    <source>
        <dbReference type="Proteomes" id="UP000812440"/>
    </source>
</evidence>
<name>A0A8T2ILN9_9PIPI</name>
<keyword evidence="1" id="KW-1133">Transmembrane helix</keyword>
<feature type="transmembrane region" description="Helical" evidence="1">
    <location>
        <begin position="42"/>
        <end position="72"/>
    </location>
</feature>
<reference evidence="2" key="1">
    <citation type="thesis" date="2020" institute="ProQuest LLC" country="789 East Eisenhower Parkway, Ann Arbor, MI, USA">
        <title>Comparative Genomics and Chromosome Evolution.</title>
        <authorList>
            <person name="Mudd A.B."/>
        </authorList>
    </citation>
    <scope>NUCLEOTIDE SEQUENCE</scope>
    <source>
        <strain evidence="2">Female2</strain>
        <tissue evidence="2">Blood</tissue>
    </source>
</reference>
<keyword evidence="1" id="KW-0472">Membrane</keyword>
<gene>
    <name evidence="2" type="ORF">GDO86_016981</name>
</gene>
<protein>
    <submittedName>
        <fullName evidence="2">Uncharacterized protein</fullName>
    </submittedName>
</protein>
<keyword evidence="3" id="KW-1185">Reference proteome</keyword>
<dbReference type="EMBL" id="JAACNH010000009">
    <property type="protein sequence ID" value="KAG8432547.1"/>
    <property type="molecule type" value="Genomic_DNA"/>
</dbReference>
<keyword evidence="1" id="KW-0812">Transmembrane</keyword>
<evidence type="ECO:0000256" key="1">
    <source>
        <dbReference type="SAM" id="Phobius"/>
    </source>
</evidence>
<dbReference type="Proteomes" id="UP000812440">
    <property type="component" value="Chromosome 9"/>
</dbReference>
<organism evidence="2 3">
    <name type="scientific">Hymenochirus boettgeri</name>
    <name type="common">Congo dwarf clawed frog</name>
    <dbReference type="NCBI Taxonomy" id="247094"/>
    <lineage>
        <taxon>Eukaryota</taxon>
        <taxon>Metazoa</taxon>
        <taxon>Chordata</taxon>
        <taxon>Craniata</taxon>
        <taxon>Vertebrata</taxon>
        <taxon>Euteleostomi</taxon>
        <taxon>Amphibia</taxon>
        <taxon>Batrachia</taxon>
        <taxon>Anura</taxon>
        <taxon>Pipoidea</taxon>
        <taxon>Pipidae</taxon>
        <taxon>Pipinae</taxon>
        <taxon>Hymenochirus</taxon>
    </lineage>
</organism>
<proteinExistence type="predicted"/>
<sequence length="91" mass="10503">MPLSLCINLWYVGLNLQMFWPSSVLALFFCSSKGAGCILYIYFLWAFGLTFCILSFLSTFFHYLSFFLFFLFSATRMTDLNFVSSAVFCTT</sequence>
<evidence type="ECO:0000313" key="2">
    <source>
        <dbReference type="EMBL" id="KAG8432547.1"/>
    </source>
</evidence>
<accession>A0A8T2ILN9</accession>